<feature type="domain" description="GDP/GTP exchange factor Sec2 N-terminal" evidence="4">
    <location>
        <begin position="45"/>
        <end position="143"/>
    </location>
</feature>
<dbReference type="AlphaFoldDB" id="A0A814EZH2"/>
<evidence type="ECO:0000313" key="5">
    <source>
        <dbReference type="EMBL" id="CAF0978969.1"/>
    </source>
</evidence>
<dbReference type="InterPro" id="IPR009449">
    <property type="entry name" value="Sec2_N"/>
</dbReference>
<protein>
    <recommendedName>
        <fullName evidence="4">GDP/GTP exchange factor Sec2 N-terminal domain-containing protein</fullName>
    </recommendedName>
</protein>
<dbReference type="OrthoDB" id="5560525at2759"/>
<sequence length="304" mass="34966">MMEQSSLSEVVFDHRNDLSDAKSVDSAFSIDSVGGTTQEVFEHDLSSITAEKLFNELQRVKEDLKSKDDEVRRANELRENTDQEIQELTASLFESAHAMVEQAKYAQANAEQKLHVSNQTIDALILENVQLKKSVTELKQILNSCRKSSPVSNNHNSIDNMLLREFTCWDEKPSIERDGSLFMYRVYNEDILPCVTFPNAALSTRVLEAIERNDVVMEKCHSTETMKMCSLMGEICECDYRVRLDENNQWYPLSRLARNRIASICDFFTFIRHVQSGLVKSDTLTRFNKIIELRKQMTFARLGL</sequence>
<proteinExistence type="inferred from homology"/>
<dbReference type="Pfam" id="PF25555">
    <property type="entry name" value="RAB3A-like_C"/>
    <property type="match status" value="1"/>
</dbReference>
<comment type="caution">
    <text evidence="5">The sequence shown here is derived from an EMBL/GenBank/DDBJ whole genome shotgun (WGS) entry which is preliminary data.</text>
</comment>
<dbReference type="CDD" id="cd21044">
    <property type="entry name" value="Rab11BD_RAB3IP_like"/>
    <property type="match status" value="1"/>
</dbReference>
<reference evidence="5" key="1">
    <citation type="submission" date="2021-02" db="EMBL/GenBank/DDBJ databases">
        <authorList>
            <person name="Nowell W R."/>
        </authorList>
    </citation>
    <scope>NUCLEOTIDE SEQUENCE</scope>
</reference>
<feature type="coiled-coil region" evidence="3">
    <location>
        <begin position="50"/>
        <end position="91"/>
    </location>
</feature>
<dbReference type="Proteomes" id="UP000663832">
    <property type="component" value="Unassembled WGS sequence"/>
</dbReference>
<dbReference type="PANTHER" id="PTHR14430:SF0">
    <property type="entry name" value="SEC2P DOMAIN-CONTAINING PROTEIN"/>
    <property type="match status" value="1"/>
</dbReference>
<gene>
    <name evidence="5" type="ORF">BJG266_LOCUS14761</name>
    <name evidence="6" type="ORF">QVE165_LOCUS18953</name>
</gene>
<evidence type="ECO:0000313" key="6">
    <source>
        <dbReference type="EMBL" id="CAF1075973.1"/>
    </source>
</evidence>
<evidence type="ECO:0000256" key="3">
    <source>
        <dbReference type="SAM" id="Coils"/>
    </source>
</evidence>
<dbReference type="PANTHER" id="PTHR14430">
    <property type="entry name" value="RABIN3-RELATED"/>
    <property type="match status" value="1"/>
</dbReference>
<keyword evidence="1 3" id="KW-0175">Coiled coil</keyword>
<dbReference type="InterPro" id="IPR040351">
    <property type="entry name" value="RAB3IL/RAB3IP/Sec2"/>
</dbReference>
<dbReference type="EMBL" id="CAJNOI010000063">
    <property type="protein sequence ID" value="CAF0978969.1"/>
    <property type="molecule type" value="Genomic_DNA"/>
</dbReference>
<dbReference type="Gene3D" id="1.20.5.4880">
    <property type="match status" value="1"/>
</dbReference>
<dbReference type="SUPFAM" id="SSF144284">
    <property type="entry name" value="Sec2 N-terminal region"/>
    <property type="match status" value="1"/>
</dbReference>
<dbReference type="GO" id="GO:0070319">
    <property type="term" value="C:Golgi to plasma membrane transport vesicle"/>
    <property type="evidence" value="ECO:0007669"/>
    <property type="project" value="TreeGrafter"/>
</dbReference>
<evidence type="ECO:0000256" key="2">
    <source>
        <dbReference type="ARBA" id="ARBA00025794"/>
    </source>
</evidence>
<keyword evidence="7" id="KW-1185">Reference proteome</keyword>
<dbReference type="GO" id="GO:0005085">
    <property type="term" value="F:guanyl-nucleotide exchange factor activity"/>
    <property type="evidence" value="ECO:0007669"/>
    <property type="project" value="InterPro"/>
</dbReference>
<evidence type="ECO:0000313" key="8">
    <source>
        <dbReference type="Proteomes" id="UP000663877"/>
    </source>
</evidence>
<evidence type="ECO:0000256" key="1">
    <source>
        <dbReference type="ARBA" id="ARBA00023054"/>
    </source>
</evidence>
<accession>A0A814EZH2</accession>
<name>A0A814EZH2_9BILA</name>
<dbReference type="EMBL" id="CAJNOM010000114">
    <property type="protein sequence ID" value="CAF1075973.1"/>
    <property type="molecule type" value="Genomic_DNA"/>
</dbReference>
<dbReference type="GO" id="GO:0006887">
    <property type="term" value="P:exocytosis"/>
    <property type="evidence" value="ECO:0007669"/>
    <property type="project" value="TreeGrafter"/>
</dbReference>
<dbReference type="Pfam" id="PF06428">
    <property type="entry name" value="Sec2p"/>
    <property type="match status" value="1"/>
</dbReference>
<organism evidence="5 8">
    <name type="scientific">Adineta steineri</name>
    <dbReference type="NCBI Taxonomy" id="433720"/>
    <lineage>
        <taxon>Eukaryota</taxon>
        <taxon>Metazoa</taxon>
        <taxon>Spiralia</taxon>
        <taxon>Gnathifera</taxon>
        <taxon>Rotifera</taxon>
        <taxon>Eurotatoria</taxon>
        <taxon>Bdelloidea</taxon>
        <taxon>Adinetida</taxon>
        <taxon>Adinetidae</taxon>
        <taxon>Adineta</taxon>
    </lineage>
</organism>
<evidence type="ECO:0000313" key="7">
    <source>
        <dbReference type="Proteomes" id="UP000663832"/>
    </source>
</evidence>
<comment type="similarity">
    <text evidence="2">Belongs to the SEC2 family.</text>
</comment>
<dbReference type="Proteomes" id="UP000663877">
    <property type="component" value="Unassembled WGS sequence"/>
</dbReference>
<evidence type="ECO:0000259" key="4">
    <source>
        <dbReference type="Pfam" id="PF06428"/>
    </source>
</evidence>